<gene>
    <name evidence="1" type="ORF">SINV_10546</name>
</gene>
<dbReference type="HOGENOM" id="CLU_1847612_0_0_1"/>
<accession>E9J1F7</accession>
<organism>
    <name type="scientific">Solenopsis invicta</name>
    <name type="common">Red imported fire ant</name>
    <name type="synonym">Solenopsis wagneri</name>
    <dbReference type="NCBI Taxonomy" id="13686"/>
    <lineage>
        <taxon>Eukaryota</taxon>
        <taxon>Metazoa</taxon>
        <taxon>Ecdysozoa</taxon>
        <taxon>Arthropoda</taxon>
        <taxon>Hexapoda</taxon>
        <taxon>Insecta</taxon>
        <taxon>Pterygota</taxon>
        <taxon>Neoptera</taxon>
        <taxon>Endopterygota</taxon>
        <taxon>Hymenoptera</taxon>
        <taxon>Apocrita</taxon>
        <taxon>Aculeata</taxon>
        <taxon>Formicoidea</taxon>
        <taxon>Formicidae</taxon>
        <taxon>Myrmicinae</taxon>
        <taxon>Solenopsis</taxon>
    </lineage>
</organism>
<proteinExistence type="predicted"/>
<name>E9J1F7_SOLIN</name>
<dbReference type="AlphaFoldDB" id="E9J1F7"/>
<dbReference type="EMBL" id="GL767646">
    <property type="protein sequence ID" value="EFZ13349.1"/>
    <property type="molecule type" value="Genomic_DNA"/>
</dbReference>
<evidence type="ECO:0000313" key="1">
    <source>
        <dbReference type="EMBL" id="EFZ13349.1"/>
    </source>
</evidence>
<protein>
    <submittedName>
        <fullName evidence="1">Uncharacterized protein</fullName>
    </submittedName>
</protein>
<feature type="non-terminal residue" evidence="1">
    <location>
        <position position="139"/>
    </location>
</feature>
<sequence>MIVIIHQDLQKFNPYSTAIVCRSFGIKTTSNMLLDVILMSKITNTNKVCISIIVAPLFIADAPARAQIQNLVNFNGKHGCNICEIKTERYKPVFGQKIIRVYNYPKKQIKLRTAEKMENQAERVLIKKNEVLKVSKVTP</sequence>
<reference evidence="1" key="1">
    <citation type="journal article" date="2011" name="Proc. Natl. Acad. Sci. U.S.A.">
        <title>The genome of the fire ant Solenopsis invicta.</title>
        <authorList>
            <person name="Wurm Y."/>
            <person name="Wang J."/>
            <person name="Riba-Grognuz O."/>
            <person name="Corona M."/>
            <person name="Nygaard S."/>
            <person name="Hunt B.G."/>
            <person name="Ingram K.K."/>
            <person name="Falquet L."/>
            <person name="Nipitwattanaphon M."/>
            <person name="Gotzek D."/>
            <person name="Dijkstra M.B."/>
            <person name="Oettler J."/>
            <person name="Comtesse F."/>
            <person name="Shih C.J."/>
            <person name="Wu W.J."/>
            <person name="Yang C.C."/>
            <person name="Thomas J."/>
            <person name="Beaudoing E."/>
            <person name="Pradervand S."/>
            <person name="Flegel V."/>
            <person name="Cook E.D."/>
            <person name="Fabbretti R."/>
            <person name="Stockinger H."/>
            <person name="Long L."/>
            <person name="Farmerie W.G."/>
            <person name="Oakey J."/>
            <person name="Boomsma J.J."/>
            <person name="Pamilo P."/>
            <person name="Yi S.V."/>
            <person name="Heinze J."/>
            <person name="Goodisman M.A."/>
            <person name="Farinelli L."/>
            <person name="Harshman K."/>
            <person name="Hulo N."/>
            <person name="Cerutti L."/>
            <person name="Xenarios I."/>
            <person name="Shoemaker D."/>
            <person name="Keller L."/>
        </authorList>
    </citation>
    <scope>NUCLEOTIDE SEQUENCE [LARGE SCALE GENOMIC DNA]</scope>
</reference>